<feature type="domain" description="HEPN" evidence="2">
    <location>
        <begin position="4277"/>
        <end position="4388"/>
    </location>
</feature>
<keyword evidence="4" id="KW-1185">Reference proteome</keyword>
<dbReference type="SUPFAM" id="SSF46565">
    <property type="entry name" value="Chaperone J-domain"/>
    <property type="match status" value="1"/>
</dbReference>
<sequence>MSTQMTDRFSRNSFKMRKTQEQRRSNFCMTKTATEQPSYMTTAKNSQNASIKVEDPMKVGRFGLGFKSVFHMTDLPSLLSECQIGFIDPHGVCFSDKRNRRTGKLWHLQKDCADMETIPDQFSPFKGIFDCTDNVFSEGFYNGTLFRFPLRRTPSKLSETLYTEEKVDNLFESFKTDAHLIVLFLQNLESIELHVRQENQPNSRKVFQVKISDECLHTVQAKRKEFLEKIRSGTVMSSSVTVTFPITIETVNFDLPYDINTKKHSFLVTNYFCGGQVSSTFRKLVMDKSLCYLPMVGVAMALPTAPAVQPPSIKGHVFCFLPLPVQKTSLTGLPVHVNGFFALSQNRRHIKFPDAEQEDRERVGRHLTDKSLLWNKCLLREAIPTAYAEMILSAINEDAAIPEVAIYNAWPDVDRIAQKWRGIEALLFQRLLENKVFYTKANGGSWVKIEDALFQCQPEDELNELLMKVLLSVDLSAVAIPDHVSRALEKYSRLKTEIQPNMIRCVLKQRPSSYVNLGREEKLLLLKFSLSDSQFSDLEGLQLLPLSNGDFLKFEAKARKVFISSEEHRQELFPGLDERFLDRGVDEEILDNLYEAVAQGRTQLKRLKEKNVPDLLRNCLPEDWKRDLSVGKSVSWFPDDNNFNHPPKDWLKLVWEYLSRNFTTAEHIECLTNLPLIPLDLEQTPVLLAPLCHPSGIVLKCSKYDFLDDALENVLKNIGLVVVSDCPCFVTQHPLVLDTFVNPPSTPGVLMAMTFCLANSPTFLRDVHRLSSQEKRVLRSFLASTQTRHLRKNEWNLLCVLPLFETHFGEFVSKKEDMFAVPTNALPIQLKVDLIDSSSEDSRSLARLLKIRILNTTELLCEIVFPGIQKGQYSEQQIDELMPYVLRNFSLVTRFDDNFKRKIKELSFVPNGRKRVKPSSVFDPRNETLQQLLAHEDVFPVGEHYKDPAVLVALGELGMRNEDKITAKHILKSARQVSVLPLHNSVERKAEAVLQYLSAHPNQLYECVDSWTLASLLQDTCWVPALRQRSWGFPHSLPWWMENEKDTRHFFKPSELISRQYVNLVGSVKPIVDVEKSKQICTIFGWGNQPNSLDVLQHLKNLVNFYTEKEKPHYMAMMNEIYYFLNKSDFEILDDLFDEAGVSKWAWNGYGFSPPCKMLSDETTIDLTPYIVRLPSEMFKFRHLFSSFGMKTECNQDLLLEVLSMIKNKYETLTSKLQSSEVRHDVKLCVDILNELTSQNEGEELSPGFQKKVFIPVHNGDNTCARLEPVQNCVYCETDDWLTNEVSDVEVDCYLVHPTVPTRTAELLGVPSLTNRMLGADELFIGEEFGQEEKLTVRIKRLLDDYTDGFAVPKELIQNADDAGATEVKFLYDERDNEDALTCLIDNGMRGCQGPALWVYNDAKFKDDDFVNITKLNEATKAEDTQKIGRFGLGFNAVYNLTDVPMFVSRNYFAIFDPHTKYLGKAIRNARRPGMKIDLNKDVKRLRKFKNQFKPFNGVFGCNLHLDNDDASFDGTLFRLPLRTKEQAETSDIKRLCYDNQQMRELLLMFVHGAGNLLLFTQNVLRVGIYHVPKLAGQDPKPSLMFEVIKSKAQAGGILRELKLPSFTSPQTVLKLAPEEIILLKQCSVLQACSVVKKLASKGHIDAKRFPKSSIVLEVNFNVTKCGNDFFTITLKQQRTFWLVVSSMGSGEAMQVAKNDRTLLPSAGVACRLESKESNRFLPLPIEKKVQGWSVNGTIFCYLPLPIHSGLPVHINGAFAVASNRRSLQEKVEDDKTRFEVNWNDVLMRDSVVSAFLDLLEDLKSIAPKDATYTFHLMWPRASQTQQNSRSFLKSFYRIVAGGGYSLFSDGEKWVDINDVVFLDPAFREEPKIGEVANEVLKMHCQDQLVVIDMPWEILHSFENCNQQKKINSKRFNKTRFFKEIFFPNIGTTPANLRNLLTLHALNCNTRDFREMVMQHACIPVSPNGAILKLPRDLVRTGSEAASLFRPEDGKFPFGTKESYLHPRILAILEEFGMASNDLSWKEVVGRAESIHVLNDVDIHAARERVKALINFMERKLKRGYSSPGPEVCIRIAEARFLPILQKPANFPLTWKGDHLARNSLLSPKEICPEEHKYLVCCTEPVIGMDISQNVRELLNFHLKSVTVQHVIKQLQNAMSVRPESLTRPQFEELDCVCTKVYVMLQQFLPFHGADIIRPIQGKSFILLGRSFVSPKQVAFTLYADCSPYLFKLPTQLADSFAPLMRAAGVKEKFDADDFKSSLIELREHFQGNELDEDALRVAVQLANQLGEALKSSSSENVPFPLPDSKSVMRPIDDLCVPDCVWIPEEEGVHLVNSKIPWPTCHQLGVKTRQTEVLRRHKIGIPFGQKEKLTNRIKRILTGYPCEKEILKEMLQNADDAKATEIRFIKDPRHHPNKKVFHDSWKPLQGPALCVYNNRPFTNADIEGIHNLGEGSKEEDPSKTGQYGVGFNAVYHLTDVPSFMTCGEEVGEALVAFDPHCRYVPEASPEEPGGMYKDLSGLKKTFPDVFSCYLEEQFPLNCGTMFRFPLRTEEMSKTSKLSSTPVTLAAVETMMNDLKKELFEVLLFVNNVKKITLCEINKQSGKIENQYSVEAVMSGADETKRQDFAIHVKQVAQLMKRKDLTLSDIKVRKVSYVLNITDNIGNKERWLIVQQIGFEKEVPKCINNAFRRGDLGLLPRGGVACLLEKTSSDAYEKCKAFCFLPLPFETNLPVHINGHFALDHEARRNLWRDEAGGYRGDWNKALLGDAVASCYLTLLLEVRAFLQLPSASQSGPCIMQCSEAEILRRIAAYERLFPLQRTEDPYWITLVDSLYREVDAKGVKVLPVVRGCQKNGMTKPSVQLTWLPCTGQGSKQAFFNNLSETRPFQTLPKSDDDKNQIRKRNLFEEILLESGFNLVASSMSLHRSLQRSKVSACTISPSSVIDFYKSINSQSCLCKIGNIPCHVNETPFRNPLGLILVLLYCKEADGFLDQLSEVPLLLTQDNRLHLFSSTQPRFLSRFHDLLPGSPQVFLHEEVSRQIFTDLNVSKSSFLKPLDIEGFVANLSQTLPQEYYGNEGPVQWCPSQERVPNHKWLSRVWLFLGLQTQHILNDDHQISDGSKIERIKTAFQPLTNWSIIPALELGIAQRVSYVRSSFSHSAPLRATELLFPLCCALSILDCSSPDATNVKLVTVLKNFGVPELNYVPLVSSSSGTYLQSSSTQVALARLMVSSLKTPTSLLTCLDQKIAKDPHSSQRLEPTDSKEILHYFSRSVKCLQHSDRRMLRKLPFYRTTHGGCIGLEEHRDVKVLPFGIPREEFELLEEVVDTIFLESCPSLSDLFDFIGLVSLSLVEVYCTYILPNLNVFSNKAREVHLGYVLKALLSTDSLSDDEELRLLDSLGTTPFIPFEDGCLKCARFFFDPIDDVFRIMLAEKKFPPPPFQSYEWLKLLRKIGLVYKVSQDQFKIFAEEVANEAKEAQTKKTYEKSRVLVKHLIRREDVVNEGLLTAVCSIPFVACEPVRKELQDLCQPFEAMINGQNSYCAFKGAVPSEYAEIVWTKAHLLPRWAIPSHYSHELGCPQGVKKKHYLEEVIKQSQIMINPTVELVVDHCQTLCFHLERQSERKRNSFSKLKEIMGENYTFLQNQVRQINSSTKAQLTSTPFILVEEGRRFVLPNQVVLELYEDLEIKPYLYRVPPEFGRFHLLFQFLGGCKNVGISHYVMVLEEVYRKCKTAKLHPNEVSICVKASKGFFEHLDKNEEVEDFPKVHLPAVIPRELKDDKLETTPLTLQESSTLIFNDVSSTYCDRLQKFNRYFLLDLHVLKVRCSSYMTNFKDLLLKLPSTLRPKMLSCVVREELIDCQGAAMAASEAVKSLKQTLSSPQFCSGVIRLIRDVNVQNEKFNEEVIGRIESGLHGIDIRIVSNLRTTLICDDCPIPDSKARADHFLKTNVTPEGESCTVYVDAIFENTLLTSVSFAIVELYGEFLGKRAVLINQMLHCHPDEIWPLLDRLKIRADDSYRERRPTIYPLPGSFIPLEDHHLLNEDFEDFDPGDYVGYELDDPTLSRESGFATYIYAKIVEEVTDPNCFLLAKRYRIEIGDNQEMEVDATDLYKFHRSEEFNCTAIEVTDGLSENFSRHYAGSSKRKDKQEIFDEISDLLEQAWNMPEEKRRKVIKRLYLTWHPDKNVGNEELCNEVCKHLQNEISRLERGEPRDILETQPGFTGSTQSTSYDDFFSSWGNRARQHHSQREEYRTRQQSYRTSRGRPNPQPGEARRWFRQARADVTAVMNDVVCKKPSFEWACFKCQQAAEKALKAAQFTIDADNSYGHGLTELCGNLNDPELPLLASKLDILLGNYARTHYPDKVSFPRIPNEVYNKEIALDAFQLASRILEIVERRIP</sequence>
<dbReference type="InterPro" id="IPR036890">
    <property type="entry name" value="HATPase_C_sf"/>
</dbReference>
<dbReference type="Pfam" id="PF05168">
    <property type="entry name" value="HEPN"/>
    <property type="match status" value="1"/>
</dbReference>
<dbReference type="Proteomes" id="UP001249851">
    <property type="component" value="Unassembled WGS sequence"/>
</dbReference>
<protein>
    <submittedName>
        <fullName evidence="3">Sacsin</fullName>
    </submittedName>
</protein>
<dbReference type="InterPro" id="IPR007842">
    <property type="entry name" value="HEPN_dom"/>
</dbReference>
<feature type="compositionally biased region" description="Polar residues" evidence="1">
    <location>
        <begin position="1"/>
        <end position="13"/>
    </location>
</feature>
<evidence type="ECO:0000313" key="3">
    <source>
        <dbReference type="EMBL" id="KAK2562565.1"/>
    </source>
</evidence>
<dbReference type="SMART" id="SM00748">
    <property type="entry name" value="HEPN"/>
    <property type="match status" value="1"/>
</dbReference>
<evidence type="ECO:0000259" key="2">
    <source>
        <dbReference type="PROSITE" id="PS50910"/>
    </source>
</evidence>
<dbReference type="GO" id="GO:0030544">
    <property type="term" value="F:Hsp70 protein binding"/>
    <property type="evidence" value="ECO:0007669"/>
    <property type="project" value="TreeGrafter"/>
</dbReference>
<dbReference type="Gene3D" id="1.10.287.110">
    <property type="entry name" value="DnaJ domain"/>
    <property type="match status" value="1"/>
</dbReference>
<dbReference type="PANTHER" id="PTHR15600">
    <property type="entry name" value="SACSIN"/>
    <property type="match status" value="1"/>
</dbReference>
<name>A0AAD9V6I9_ACRCE</name>
<dbReference type="InterPro" id="IPR036869">
    <property type="entry name" value="J_dom_sf"/>
</dbReference>
<dbReference type="InterPro" id="IPR052972">
    <property type="entry name" value="Sacsin_chaperone_reg"/>
</dbReference>
<dbReference type="PANTHER" id="PTHR15600:SF42">
    <property type="entry name" value="SACSIN"/>
    <property type="match status" value="1"/>
</dbReference>
<dbReference type="NCBIfam" id="NF047352">
    <property type="entry name" value="P_loop_sacsin"/>
    <property type="match status" value="2"/>
</dbReference>
<gene>
    <name evidence="3" type="ORF">P5673_014246</name>
</gene>
<reference evidence="3" key="2">
    <citation type="journal article" date="2023" name="Science">
        <title>Genomic signatures of disease resistance in endangered staghorn corals.</title>
        <authorList>
            <person name="Vollmer S.V."/>
            <person name="Selwyn J.D."/>
            <person name="Despard B.A."/>
            <person name="Roesel C.L."/>
        </authorList>
    </citation>
    <scope>NUCLEOTIDE SEQUENCE</scope>
    <source>
        <strain evidence="3">K2</strain>
    </source>
</reference>
<dbReference type="InterPro" id="IPR058210">
    <property type="entry name" value="SACS/Nov_dom"/>
</dbReference>
<dbReference type="Pfam" id="PF25794">
    <property type="entry name" value="SACS"/>
    <property type="match status" value="3"/>
</dbReference>
<reference evidence="3" key="1">
    <citation type="journal article" date="2023" name="G3 (Bethesda)">
        <title>Whole genome assembly and annotation of the endangered Caribbean coral Acropora cervicornis.</title>
        <authorList>
            <person name="Selwyn J.D."/>
            <person name="Vollmer S.V."/>
        </authorList>
    </citation>
    <scope>NUCLEOTIDE SEQUENCE</scope>
    <source>
        <strain evidence="3">K2</strain>
    </source>
</reference>
<dbReference type="SUPFAM" id="SSF81593">
    <property type="entry name" value="Nucleotidyltransferase substrate binding subunit/domain"/>
    <property type="match status" value="1"/>
</dbReference>
<accession>A0AAD9V6I9</accession>
<evidence type="ECO:0000256" key="1">
    <source>
        <dbReference type="SAM" id="MobiDB-lite"/>
    </source>
</evidence>
<evidence type="ECO:0000313" key="4">
    <source>
        <dbReference type="Proteomes" id="UP001249851"/>
    </source>
</evidence>
<feature type="region of interest" description="Disordered" evidence="1">
    <location>
        <begin position="1"/>
        <end position="21"/>
    </location>
</feature>
<proteinExistence type="predicted"/>
<dbReference type="EMBL" id="JARQWQ010000028">
    <property type="protein sequence ID" value="KAK2562565.1"/>
    <property type="molecule type" value="Genomic_DNA"/>
</dbReference>
<comment type="caution">
    <text evidence="3">The sequence shown here is derived from an EMBL/GenBank/DDBJ whole genome shotgun (WGS) entry which is preliminary data.</text>
</comment>
<dbReference type="Gene3D" id="1.20.120.330">
    <property type="entry name" value="Nucleotidyltransferases domain 2"/>
    <property type="match status" value="1"/>
</dbReference>
<organism evidence="3 4">
    <name type="scientific">Acropora cervicornis</name>
    <name type="common">Staghorn coral</name>
    <dbReference type="NCBI Taxonomy" id="6130"/>
    <lineage>
        <taxon>Eukaryota</taxon>
        <taxon>Metazoa</taxon>
        <taxon>Cnidaria</taxon>
        <taxon>Anthozoa</taxon>
        <taxon>Hexacorallia</taxon>
        <taxon>Scleractinia</taxon>
        <taxon>Astrocoeniina</taxon>
        <taxon>Acroporidae</taxon>
        <taxon>Acropora</taxon>
    </lineage>
</organism>
<dbReference type="SUPFAM" id="SSF55874">
    <property type="entry name" value="ATPase domain of HSP90 chaperone/DNA topoisomerase II/histidine kinase"/>
    <property type="match status" value="2"/>
</dbReference>
<feature type="region of interest" description="Disordered" evidence="1">
    <location>
        <begin position="4241"/>
        <end position="4271"/>
    </location>
</feature>
<dbReference type="PROSITE" id="PS50910">
    <property type="entry name" value="HEPN"/>
    <property type="match status" value="1"/>
</dbReference>